<dbReference type="Pfam" id="PF00015">
    <property type="entry name" value="MCPsignal"/>
    <property type="match status" value="1"/>
</dbReference>
<reference evidence="9" key="1">
    <citation type="journal article" date="2019" name="Int. J. Syst. Evol. Microbiol.">
        <title>The Global Catalogue of Microorganisms (GCM) 10K type strain sequencing project: providing services to taxonomists for standard genome sequencing and annotation.</title>
        <authorList>
            <consortium name="The Broad Institute Genomics Platform"/>
            <consortium name="The Broad Institute Genome Sequencing Center for Infectious Disease"/>
            <person name="Wu L."/>
            <person name="Ma J."/>
        </authorList>
    </citation>
    <scope>NUCLEOTIDE SEQUENCE [LARGE SCALE GENOMIC DNA]</scope>
    <source>
        <strain evidence="9">JCM 15089</strain>
    </source>
</reference>
<feature type="coiled-coil region" evidence="4">
    <location>
        <begin position="246"/>
        <end position="273"/>
    </location>
</feature>
<evidence type="ECO:0000313" key="8">
    <source>
        <dbReference type="EMBL" id="GAA0559993.1"/>
    </source>
</evidence>
<keyword evidence="1" id="KW-0145">Chemotaxis</keyword>
<dbReference type="SUPFAM" id="SSF58104">
    <property type="entry name" value="Methyl-accepting chemotaxis protein (MCP) signaling domain"/>
    <property type="match status" value="1"/>
</dbReference>
<organism evidence="8 9">
    <name type="scientific">Rhizomicrobium electricum</name>
    <dbReference type="NCBI Taxonomy" id="480070"/>
    <lineage>
        <taxon>Bacteria</taxon>
        <taxon>Pseudomonadati</taxon>
        <taxon>Pseudomonadota</taxon>
        <taxon>Alphaproteobacteria</taxon>
        <taxon>Micropepsales</taxon>
        <taxon>Micropepsaceae</taxon>
        <taxon>Rhizomicrobium</taxon>
    </lineage>
</organism>
<dbReference type="SUPFAM" id="SSF158472">
    <property type="entry name" value="HAMP domain-like"/>
    <property type="match status" value="1"/>
</dbReference>
<dbReference type="Pfam" id="PF00672">
    <property type="entry name" value="HAMP"/>
    <property type="match status" value="1"/>
</dbReference>
<evidence type="ECO:0000256" key="1">
    <source>
        <dbReference type="ARBA" id="ARBA00022500"/>
    </source>
</evidence>
<accession>A0ABP3P463</accession>
<dbReference type="InterPro" id="IPR051310">
    <property type="entry name" value="MCP_chemotaxis"/>
</dbReference>
<dbReference type="Gene3D" id="1.10.287.950">
    <property type="entry name" value="Methyl-accepting chemotaxis protein"/>
    <property type="match status" value="1"/>
</dbReference>
<evidence type="ECO:0000256" key="5">
    <source>
        <dbReference type="SAM" id="Phobius"/>
    </source>
</evidence>
<evidence type="ECO:0000256" key="3">
    <source>
        <dbReference type="PROSITE-ProRule" id="PRU00284"/>
    </source>
</evidence>
<feature type="domain" description="Methyl-accepting transducer" evidence="6">
    <location>
        <begin position="326"/>
        <end position="555"/>
    </location>
</feature>
<dbReference type="EMBL" id="BAAADD010000001">
    <property type="protein sequence ID" value="GAA0559993.1"/>
    <property type="molecule type" value="Genomic_DNA"/>
</dbReference>
<evidence type="ECO:0000313" key="9">
    <source>
        <dbReference type="Proteomes" id="UP001499951"/>
    </source>
</evidence>
<evidence type="ECO:0008006" key="10">
    <source>
        <dbReference type="Google" id="ProtNLM"/>
    </source>
</evidence>
<feature type="domain" description="HAMP" evidence="7">
    <location>
        <begin position="212"/>
        <end position="265"/>
    </location>
</feature>
<sequence length="615" mass="64787">MRIADVSVRGKIAGALVCVMIATIALGAFSVVRLSQLNARAADIRDNWLLGIGYLGKYQYAQTRLRTFHISGIFAATETERAMISASVPKLQAMSAESWNKYLPTITSPRERELADQIKTAQTRYEDTVEILNRTLKEKGPAAAGEYSLGPMRLAFNDLAKAIETNVDYNIAAGNASAKEGEVTFVSARLWIFIALGMSVLLCFAVGYVLITGVSTPLGRMTDAMGELARGHLDAHVPHADQKDEIGKLAEAMTAFKNELAAAERSKAEQTEAIVSSIGTGLDHLAKGNLTHRVTAELTGPFVKLKSDFNGAMERMQDTLASVLSATDGIANGAGEISTAADDLSHRTEQQAASLEETAAALEEITTTVKKTASNAKDARTSVQSAQTVAEQGGRVVGSAIQAMDAIAQSSRQITDIISVIDEIAFQTNLLALNAGVEAARAGEAGKGFAVVASEVRALAQRSSGAAKEIKTLISTSGEHVGAGVKLVGESGAALRQIVEQVQQINQLVNEMALAAEQQSTGIEEVNAAVTQMDQMTQQNAAMVEQSTAASRSLAGETHTLQEMVSFFNVGKVAAAAKPVPQPHVGAKPGRPALKAVAGSRRAAAAAPAGDWEEF</sequence>
<gene>
    <name evidence="8" type="ORF">GCM10008942_05600</name>
</gene>
<dbReference type="InterPro" id="IPR024478">
    <property type="entry name" value="HlyB_4HB_MCP"/>
</dbReference>
<dbReference type="SMART" id="SM00304">
    <property type="entry name" value="HAMP"/>
    <property type="match status" value="2"/>
</dbReference>
<dbReference type="InterPro" id="IPR004090">
    <property type="entry name" value="Chemotax_Me-accpt_rcpt"/>
</dbReference>
<feature type="domain" description="HAMP" evidence="7">
    <location>
        <begin position="275"/>
        <end position="321"/>
    </location>
</feature>
<dbReference type="PROSITE" id="PS50885">
    <property type="entry name" value="HAMP"/>
    <property type="match status" value="2"/>
</dbReference>
<dbReference type="PROSITE" id="PS50111">
    <property type="entry name" value="CHEMOTAXIS_TRANSDUC_2"/>
    <property type="match status" value="1"/>
</dbReference>
<evidence type="ECO:0000259" key="6">
    <source>
        <dbReference type="PROSITE" id="PS50111"/>
    </source>
</evidence>
<protein>
    <recommendedName>
        <fullName evidence="10">Methyl-accepting chemotaxis protein</fullName>
    </recommendedName>
</protein>
<comment type="similarity">
    <text evidence="2">Belongs to the methyl-accepting chemotaxis (MCP) protein family.</text>
</comment>
<feature type="transmembrane region" description="Helical" evidence="5">
    <location>
        <begin position="12"/>
        <end position="32"/>
    </location>
</feature>
<evidence type="ECO:0000256" key="2">
    <source>
        <dbReference type="ARBA" id="ARBA00029447"/>
    </source>
</evidence>
<dbReference type="InterPro" id="IPR004089">
    <property type="entry name" value="MCPsignal_dom"/>
</dbReference>
<comment type="caution">
    <text evidence="8">The sequence shown here is derived from an EMBL/GenBank/DDBJ whole genome shotgun (WGS) entry which is preliminary data.</text>
</comment>
<evidence type="ECO:0000256" key="4">
    <source>
        <dbReference type="SAM" id="Coils"/>
    </source>
</evidence>
<dbReference type="InterPro" id="IPR003660">
    <property type="entry name" value="HAMP_dom"/>
</dbReference>
<dbReference type="PRINTS" id="PR00260">
    <property type="entry name" value="CHEMTRNSDUCR"/>
</dbReference>
<feature type="transmembrane region" description="Helical" evidence="5">
    <location>
        <begin position="190"/>
        <end position="211"/>
    </location>
</feature>
<keyword evidence="3" id="KW-0807">Transducer</keyword>
<evidence type="ECO:0000259" key="7">
    <source>
        <dbReference type="PROSITE" id="PS50885"/>
    </source>
</evidence>
<dbReference type="RefSeq" id="WP_166931517.1">
    <property type="nucleotide sequence ID" value="NZ_BAAADD010000001.1"/>
</dbReference>
<keyword evidence="4" id="KW-0175">Coiled coil</keyword>
<keyword evidence="5" id="KW-0472">Membrane</keyword>
<dbReference type="PANTHER" id="PTHR43531">
    <property type="entry name" value="PROTEIN ICFG"/>
    <property type="match status" value="1"/>
</dbReference>
<proteinExistence type="inferred from homology"/>
<keyword evidence="9" id="KW-1185">Reference proteome</keyword>
<keyword evidence="5" id="KW-1133">Transmembrane helix</keyword>
<keyword evidence="5" id="KW-0812">Transmembrane</keyword>
<dbReference type="Pfam" id="PF12729">
    <property type="entry name" value="4HB_MCP_1"/>
    <property type="match status" value="1"/>
</dbReference>
<name>A0ABP3P463_9PROT</name>
<dbReference type="Gene3D" id="6.10.340.10">
    <property type="match status" value="1"/>
</dbReference>
<dbReference type="CDD" id="cd11386">
    <property type="entry name" value="MCP_signal"/>
    <property type="match status" value="1"/>
</dbReference>
<dbReference type="CDD" id="cd06225">
    <property type="entry name" value="HAMP"/>
    <property type="match status" value="1"/>
</dbReference>
<dbReference type="PANTHER" id="PTHR43531:SF11">
    <property type="entry name" value="METHYL-ACCEPTING CHEMOTAXIS PROTEIN 3"/>
    <property type="match status" value="1"/>
</dbReference>
<dbReference type="Proteomes" id="UP001499951">
    <property type="component" value="Unassembled WGS sequence"/>
</dbReference>
<dbReference type="SMART" id="SM00283">
    <property type="entry name" value="MA"/>
    <property type="match status" value="1"/>
</dbReference>